<dbReference type="GO" id="GO:0006465">
    <property type="term" value="P:signal peptide processing"/>
    <property type="evidence" value="ECO:0007669"/>
    <property type="project" value="InterPro"/>
</dbReference>
<dbReference type="GO" id="GO:0009003">
    <property type="term" value="F:signal peptidase activity"/>
    <property type="evidence" value="ECO:0007669"/>
    <property type="project" value="UniProtKB-EC"/>
</dbReference>
<dbReference type="SUPFAM" id="SSF51306">
    <property type="entry name" value="LexA/Signal peptidase"/>
    <property type="match status" value="1"/>
</dbReference>
<evidence type="ECO:0000256" key="1">
    <source>
        <dbReference type="ARBA" id="ARBA00004401"/>
    </source>
</evidence>
<dbReference type="PRINTS" id="PR00727">
    <property type="entry name" value="LEADERPTASE"/>
</dbReference>
<comment type="caution">
    <text evidence="5">The sequence shown here is derived from an EMBL/GenBank/DDBJ whole genome shotgun (WGS) entry which is preliminary data.</text>
</comment>
<organism evidence="5 6">
    <name type="scientific">Candidatus Onthocola gallistercoris</name>
    <dbReference type="NCBI Taxonomy" id="2840876"/>
    <lineage>
        <taxon>Bacteria</taxon>
        <taxon>Bacillati</taxon>
        <taxon>Bacillota</taxon>
        <taxon>Bacilli</taxon>
        <taxon>Candidatus Onthocola</taxon>
    </lineage>
</organism>
<reference evidence="5" key="2">
    <citation type="journal article" date="2021" name="PeerJ">
        <title>Extensive microbial diversity within the chicken gut microbiome revealed by metagenomics and culture.</title>
        <authorList>
            <person name="Gilroy R."/>
            <person name="Ravi A."/>
            <person name="Getino M."/>
            <person name="Pursley I."/>
            <person name="Horton D.L."/>
            <person name="Alikhan N.F."/>
            <person name="Baker D."/>
            <person name="Gharbi K."/>
            <person name="Hall N."/>
            <person name="Watson M."/>
            <person name="Adriaenssens E.M."/>
            <person name="Foster-Nyarko E."/>
            <person name="Jarju S."/>
            <person name="Secka A."/>
            <person name="Antonio M."/>
            <person name="Oren A."/>
            <person name="Chaudhuri R.R."/>
            <person name="La Ragione R."/>
            <person name="Hildebrand F."/>
            <person name="Pallen M.J."/>
        </authorList>
    </citation>
    <scope>NUCLEOTIDE SEQUENCE</scope>
    <source>
        <strain evidence="5">CHK187-14744</strain>
    </source>
</reference>
<evidence type="ECO:0000259" key="4">
    <source>
        <dbReference type="Pfam" id="PF10502"/>
    </source>
</evidence>
<comment type="subcellular location">
    <subcellularLocation>
        <location evidence="1">Cell membrane</location>
        <topology evidence="1">Single-pass type II membrane protein</topology>
    </subcellularLocation>
    <subcellularLocation>
        <location evidence="3">Membrane</location>
        <topology evidence="3">Single-pass type II membrane protein</topology>
    </subcellularLocation>
</comment>
<reference evidence="5" key="1">
    <citation type="submission" date="2020-10" db="EMBL/GenBank/DDBJ databases">
        <authorList>
            <person name="Gilroy R."/>
        </authorList>
    </citation>
    <scope>NUCLEOTIDE SEQUENCE</scope>
    <source>
        <strain evidence="5">CHK187-14744</strain>
    </source>
</reference>
<dbReference type="NCBIfam" id="TIGR02227">
    <property type="entry name" value="sigpep_I_bact"/>
    <property type="match status" value="1"/>
</dbReference>
<accession>A0A9D1HFD3</accession>
<evidence type="ECO:0000256" key="2">
    <source>
        <dbReference type="ARBA" id="ARBA00009370"/>
    </source>
</evidence>
<dbReference type="PANTHER" id="PTHR43390:SF1">
    <property type="entry name" value="CHLOROPLAST PROCESSING PEPTIDASE"/>
    <property type="match status" value="1"/>
</dbReference>
<gene>
    <name evidence="5" type="primary">lepB</name>
    <name evidence="5" type="ORF">IAB63_02915</name>
</gene>
<dbReference type="InterPro" id="IPR036286">
    <property type="entry name" value="LexA/Signal_pep-like_sf"/>
</dbReference>
<dbReference type="Gene3D" id="2.10.109.10">
    <property type="entry name" value="Umud Fragment, subunit A"/>
    <property type="match status" value="1"/>
</dbReference>
<keyword evidence="3" id="KW-0812">Transmembrane</keyword>
<dbReference type="Proteomes" id="UP000824164">
    <property type="component" value="Unassembled WGS sequence"/>
</dbReference>
<dbReference type="EC" id="3.4.21.89" evidence="3"/>
<dbReference type="EMBL" id="DVLT01000019">
    <property type="protein sequence ID" value="HIU02189.1"/>
    <property type="molecule type" value="Genomic_DNA"/>
</dbReference>
<keyword evidence="3 5" id="KW-0378">Hydrolase</keyword>
<evidence type="ECO:0000313" key="6">
    <source>
        <dbReference type="Proteomes" id="UP000824164"/>
    </source>
</evidence>
<dbReference type="InterPro" id="IPR000223">
    <property type="entry name" value="Pept_S26A_signal_pept_1"/>
</dbReference>
<evidence type="ECO:0000256" key="3">
    <source>
        <dbReference type="RuleBase" id="RU362042"/>
    </source>
</evidence>
<feature type="domain" description="Peptidase S26" evidence="4">
    <location>
        <begin position="34"/>
        <end position="176"/>
    </location>
</feature>
<comment type="similarity">
    <text evidence="2 3">Belongs to the peptidase S26 family.</text>
</comment>
<sequence length="185" mass="20854">MSEKILLNDRDVTAQVIRRRMQGAFLKKQRRTDLGKALFLVVFICFMFRFIFGFSLVYGDTMEPALYSGDLLLYYRLQSGYESGDVVVYEVNSVTHVGRIAAVPGEDVTITEDGQLVINGYTQANFSGEEAYTAGVTEYPAELGDDEYFIMADDHTSTSDSRNYGPISEKDIKGLVITLLRRRNI</sequence>
<name>A0A9D1HFD3_9FIRM</name>
<keyword evidence="3" id="KW-0645">Protease</keyword>
<dbReference type="PANTHER" id="PTHR43390">
    <property type="entry name" value="SIGNAL PEPTIDASE I"/>
    <property type="match status" value="1"/>
</dbReference>
<keyword evidence="3" id="KW-0472">Membrane</keyword>
<dbReference type="InterPro" id="IPR019533">
    <property type="entry name" value="Peptidase_S26"/>
</dbReference>
<dbReference type="AlphaFoldDB" id="A0A9D1HFD3"/>
<evidence type="ECO:0000313" key="5">
    <source>
        <dbReference type="EMBL" id="HIU02189.1"/>
    </source>
</evidence>
<comment type="catalytic activity">
    <reaction evidence="3">
        <text>Cleavage of hydrophobic, N-terminal signal or leader sequences from secreted and periplasmic proteins.</text>
        <dbReference type="EC" id="3.4.21.89"/>
    </reaction>
</comment>
<dbReference type="CDD" id="cd06530">
    <property type="entry name" value="S26_SPase_I"/>
    <property type="match status" value="1"/>
</dbReference>
<keyword evidence="3" id="KW-1133">Transmembrane helix</keyword>
<proteinExistence type="inferred from homology"/>
<dbReference type="Pfam" id="PF10502">
    <property type="entry name" value="Peptidase_S26"/>
    <property type="match status" value="1"/>
</dbReference>
<dbReference type="GO" id="GO:0004252">
    <property type="term" value="F:serine-type endopeptidase activity"/>
    <property type="evidence" value="ECO:0007669"/>
    <property type="project" value="InterPro"/>
</dbReference>
<dbReference type="GO" id="GO:0005886">
    <property type="term" value="C:plasma membrane"/>
    <property type="evidence" value="ECO:0007669"/>
    <property type="project" value="UniProtKB-SubCell"/>
</dbReference>
<protein>
    <recommendedName>
        <fullName evidence="3">Signal peptidase I</fullName>
        <ecNumber evidence="3">3.4.21.89</ecNumber>
    </recommendedName>
</protein>
<feature type="transmembrane region" description="Helical" evidence="3">
    <location>
        <begin position="37"/>
        <end position="58"/>
    </location>
</feature>